<dbReference type="InterPro" id="IPR003616">
    <property type="entry name" value="Post-SET_dom"/>
</dbReference>
<keyword evidence="9" id="KW-0808">Transferase</keyword>
<evidence type="ECO:0000259" key="21">
    <source>
        <dbReference type="PROSITE" id="PS51215"/>
    </source>
</evidence>
<dbReference type="Gene3D" id="2.20.70.10">
    <property type="match status" value="1"/>
</dbReference>
<comment type="subcellular location">
    <subcellularLocation>
        <location evidence="3">Chromosome</location>
    </subcellularLocation>
    <subcellularLocation>
        <location evidence="2">Nucleus</location>
    </subcellularLocation>
</comment>
<dbReference type="PROSITE" id="PS51568">
    <property type="entry name" value="SAM_MT43_SET2_1"/>
    <property type="match status" value="1"/>
</dbReference>
<dbReference type="SUPFAM" id="SSF51045">
    <property type="entry name" value="WW domain"/>
    <property type="match status" value="1"/>
</dbReference>
<dbReference type="PROSITE" id="PS50868">
    <property type="entry name" value="POST_SET"/>
    <property type="match status" value="1"/>
</dbReference>
<dbReference type="SMART" id="SM00317">
    <property type="entry name" value="SET"/>
    <property type="match status" value="1"/>
</dbReference>
<dbReference type="InterPro" id="IPR006560">
    <property type="entry name" value="AWS_dom"/>
</dbReference>
<evidence type="ECO:0000256" key="4">
    <source>
        <dbReference type="ARBA" id="ARBA00012178"/>
    </source>
</evidence>
<feature type="domain" description="AWS" evidence="21">
    <location>
        <begin position="86"/>
        <end position="139"/>
    </location>
</feature>
<keyword evidence="16" id="KW-0175">Coiled coil</keyword>
<reference evidence="23" key="1">
    <citation type="journal article" date="2015" name="J. Biotechnol.">
        <title>The structure of the Cyberlindnera jadinii genome and its relation to Candida utilis analyzed by the occurrence of single nucleotide polymorphisms.</title>
        <authorList>
            <person name="Rupp O."/>
            <person name="Brinkrolf K."/>
            <person name="Buerth C."/>
            <person name="Kunigo M."/>
            <person name="Schneider J."/>
            <person name="Jaenicke S."/>
            <person name="Goesmann A."/>
            <person name="Puehler A."/>
            <person name="Jaeger K.-E."/>
            <person name="Ernst J.F."/>
        </authorList>
    </citation>
    <scope>NUCLEOTIDE SEQUENCE [LARGE SCALE GENOMIC DNA]</scope>
    <source>
        <strain evidence="23">ATCC 18201 / CBS 1600 / BCRC 20928 / JCM 3617 / NBRC 0987 / NRRL Y-1542</strain>
    </source>
</reference>
<dbReference type="Pfam" id="PF17907">
    <property type="entry name" value="AWS"/>
    <property type="match status" value="1"/>
</dbReference>
<evidence type="ECO:0000256" key="10">
    <source>
        <dbReference type="ARBA" id="ARBA00022691"/>
    </source>
</evidence>
<dbReference type="Proteomes" id="UP000038830">
    <property type="component" value="Unassembled WGS sequence"/>
</dbReference>
<dbReference type="InterPro" id="IPR044437">
    <property type="entry name" value="SETD2/Set2_SET"/>
</dbReference>
<name>A0A0H5C7P2_CYBJN</name>
<dbReference type="SMART" id="SM00508">
    <property type="entry name" value="PostSET"/>
    <property type="match status" value="1"/>
</dbReference>
<dbReference type="PROSITE" id="PS51215">
    <property type="entry name" value="AWS"/>
    <property type="match status" value="1"/>
</dbReference>
<evidence type="ECO:0000256" key="5">
    <source>
        <dbReference type="ARBA" id="ARBA00018028"/>
    </source>
</evidence>
<dbReference type="Pfam" id="PF08236">
    <property type="entry name" value="SRI"/>
    <property type="match status" value="1"/>
</dbReference>
<evidence type="ECO:0000256" key="6">
    <source>
        <dbReference type="ARBA" id="ARBA00022454"/>
    </source>
</evidence>
<evidence type="ECO:0000256" key="15">
    <source>
        <dbReference type="ARBA" id="ARBA00047545"/>
    </source>
</evidence>
<dbReference type="InterPro" id="IPR036020">
    <property type="entry name" value="WW_dom_sf"/>
</dbReference>
<dbReference type="PANTHER" id="PTHR22884">
    <property type="entry name" value="SET DOMAIN PROTEINS"/>
    <property type="match status" value="1"/>
</dbReference>
<feature type="domain" description="SET" evidence="19">
    <location>
        <begin position="141"/>
        <end position="258"/>
    </location>
</feature>
<evidence type="ECO:0000256" key="11">
    <source>
        <dbReference type="ARBA" id="ARBA00023015"/>
    </source>
</evidence>
<accession>A0A0H5C7P2</accession>
<dbReference type="AlphaFoldDB" id="A0A0H5C7P2"/>
<dbReference type="GO" id="GO:0005694">
    <property type="term" value="C:chromosome"/>
    <property type="evidence" value="ECO:0007669"/>
    <property type="project" value="UniProtKB-SubCell"/>
</dbReference>
<dbReference type="InterPro" id="IPR025788">
    <property type="entry name" value="Set2_fungi"/>
</dbReference>
<evidence type="ECO:0000256" key="13">
    <source>
        <dbReference type="ARBA" id="ARBA00023242"/>
    </source>
</evidence>
<dbReference type="InterPro" id="IPR017923">
    <property type="entry name" value="TFIIS_N"/>
</dbReference>
<feature type="domain" description="Post-SET" evidence="20">
    <location>
        <begin position="265"/>
        <end position="281"/>
    </location>
</feature>
<dbReference type="Pfam" id="PF08711">
    <property type="entry name" value="Med26"/>
    <property type="match status" value="1"/>
</dbReference>
<protein>
    <recommendedName>
        <fullName evidence="5">Histone-lysine N-methyltransferase, H3 lysine-36 specific</fullName>
        <ecNumber evidence="4">2.1.1.359</ecNumber>
    </recommendedName>
    <alternativeName>
        <fullName evidence="14">SET domain-containing protein 2</fullName>
    </alternativeName>
</protein>
<evidence type="ECO:0000259" key="18">
    <source>
        <dbReference type="PROSITE" id="PS50020"/>
    </source>
</evidence>
<gene>
    <name evidence="22" type="ORF">BN1211_4697</name>
</gene>
<dbReference type="CDD" id="cd19172">
    <property type="entry name" value="SET_SETD2"/>
    <property type="match status" value="1"/>
</dbReference>
<evidence type="ECO:0000259" key="20">
    <source>
        <dbReference type="PROSITE" id="PS50868"/>
    </source>
</evidence>
<dbReference type="GO" id="GO:0005634">
    <property type="term" value="C:nucleus"/>
    <property type="evidence" value="ECO:0007669"/>
    <property type="project" value="UniProtKB-SubCell"/>
</dbReference>
<dbReference type="FunFam" id="2.170.270.10:FF:000033">
    <property type="entry name" value="Histone-lysine N-methyltransferase"/>
    <property type="match status" value="1"/>
</dbReference>
<feature type="coiled-coil region" evidence="16">
    <location>
        <begin position="569"/>
        <end position="627"/>
    </location>
</feature>
<feature type="compositionally biased region" description="Basic and acidic residues" evidence="17">
    <location>
        <begin position="480"/>
        <end position="502"/>
    </location>
</feature>
<organism evidence="22 23">
    <name type="scientific">Cyberlindnera jadinii (strain ATCC 18201 / CBS 1600 / BCRC 20928 / JCM 3617 / NBRC 0987 / NRRL Y-1542)</name>
    <name type="common">Torula yeast</name>
    <name type="synonym">Candida utilis</name>
    <dbReference type="NCBI Taxonomy" id="983966"/>
    <lineage>
        <taxon>Eukaryota</taxon>
        <taxon>Fungi</taxon>
        <taxon>Dikarya</taxon>
        <taxon>Ascomycota</taxon>
        <taxon>Saccharomycotina</taxon>
        <taxon>Saccharomycetes</taxon>
        <taxon>Phaffomycetales</taxon>
        <taxon>Phaffomycetaceae</taxon>
        <taxon>Cyberlindnera</taxon>
    </lineage>
</organism>
<dbReference type="EC" id="2.1.1.359" evidence="4"/>
<feature type="region of interest" description="Disordered" evidence="17">
    <location>
        <begin position="480"/>
        <end position="506"/>
    </location>
</feature>
<feature type="domain" description="WW" evidence="18">
    <location>
        <begin position="521"/>
        <end position="549"/>
    </location>
</feature>
<dbReference type="PROSITE" id="PS50280">
    <property type="entry name" value="SET"/>
    <property type="match status" value="1"/>
</dbReference>
<keyword evidence="12" id="KW-0804">Transcription</keyword>
<evidence type="ECO:0000256" key="7">
    <source>
        <dbReference type="ARBA" id="ARBA00022491"/>
    </source>
</evidence>
<dbReference type="InterPro" id="IPR013257">
    <property type="entry name" value="SRI"/>
</dbReference>
<sequence>MESDEDNYDSQRSQRSDSEAFEPTLTESEQLKSKEHFDRQVQIKNKVPDGIRLFLELSDKTEEARENYSELDQCTYQNKSLGSSGQEPMTCVCEEDWYDGVNHACDDDDCINRGTKVECISGEGSCGADCANQRLQRKQYAQVTVIQTEMKGYGLRADSMLEPDTLVYEYIGEVIDEKTFKTRMIEYDRLKLRHFYFMMLQKGEFIDATRKGSLGRFCNHSCNPNCYVEKWVVGDKLKMGIFAKRRILQGEELTFNYNVDRYGANAQPCHCGERNCIGFIGGKTQTDAASLLPQLISQALGSSVEDEQEFLKLMKEKGQKLVKTTDINVDFVKGLVMQGIVATEVHQVMGALLQVEDKTVCDKLIERLELSSDAIHSKAKYSHGFQAFGRIFKFTYDKSDKNWFQVQESMILRLLSIMKKWVVSKEYLNKVHIAPIIEKLIETTDSKEVKKRCEELLKEWSTFKNHVKISKSNTKRKKFYLDDRRRERAQETSRSGSPEKDQQQQQFTIQKTWRKRYWKQGWYATSGPNGAVYYYNADTKETAWNEPLENNGKPKRNGFDRGREVAAKRQKAQEERSKYLEKVKEQDELNQIIEDAKKLEEDKQKKLEHEQRLLEEKARKREEYRLKKSKQSQVYDETEFKKRWSHYFAKEVPNMLKKYVDEIGKDNVRECGRDITHILVDKEYKKDVSRKPAEKMDVEKRKKVKMFTESYMEKFLEKYRSKHHKRTLDDDDGSRKKPHT</sequence>
<dbReference type="Gene3D" id="1.10.1740.100">
    <property type="entry name" value="Set2, Rpb1 interacting domain"/>
    <property type="match status" value="1"/>
</dbReference>
<evidence type="ECO:0000256" key="12">
    <source>
        <dbReference type="ARBA" id="ARBA00023163"/>
    </source>
</evidence>
<feature type="region of interest" description="Disordered" evidence="17">
    <location>
        <begin position="720"/>
        <end position="740"/>
    </location>
</feature>
<feature type="region of interest" description="Disordered" evidence="17">
    <location>
        <begin position="1"/>
        <end position="37"/>
    </location>
</feature>
<keyword evidence="7" id="KW-0678">Repressor</keyword>
<evidence type="ECO:0000256" key="8">
    <source>
        <dbReference type="ARBA" id="ARBA00022603"/>
    </source>
</evidence>
<dbReference type="GO" id="GO:0140955">
    <property type="term" value="F:histone H3K36 trimethyltransferase activity"/>
    <property type="evidence" value="ECO:0007669"/>
    <property type="project" value="UniProtKB-EC"/>
</dbReference>
<evidence type="ECO:0000259" key="19">
    <source>
        <dbReference type="PROSITE" id="PS50280"/>
    </source>
</evidence>
<evidence type="ECO:0000313" key="23">
    <source>
        <dbReference type="Proteomes" id="UP000038830"/>
    </source>
</evidence>
<dbReference type="PROSITE" id="PS50020">
    <property type="entry name" value="WW_DOMAIN_2"/>
    <property type="match status" value="1"/>
</dbReference>
<keyword evidence="13" id="KW-0539">Nucleus</keyword>
<evidence type="ECO:0000256" key="14">
    <source>
        <dbReference type="ARBA" id="ARBA00030091"/>
    </source>
</evidence>
<evidence type="ECO:0000256" key="16">
    <source>
        <dbReference type="SAM" id="Coils"/>
    </source>
</evidence>
<dbReference type="GO" id="GO:0032259">
    <property type="term" value="P:methylation"/>
    <property type="evidence" value="ECO:0007669"/>
    <property type="project" value="UniProtKB-KW"/>
</dbReference>
<dbReference type="GO" id="GO:0006355">
    <property type="term" value="P:regulation of DNA-templated transcription"/>
    <property type="evidence" value="ECO:0007669"/>
    <property type="project" value="InterPro"/>
</dbReference>
<dbReference type="SUPFAM" id="SSF82199">
    <property type="entry name" value="SET domain"/>
    <property type="match status" value="1"/>
</dbReference>
<evidence type="ECO:0000256" key="1">
    <source>
        <dbReference type="ARBA" id="ARBA00003901"/>
    </source>
</evidence>
<dbReference type="InterPro" id="IPR035441">
    <property type="entry name" value="TFIIS/LEDGF_dom_sf"/>
</dbReference>
<keyword evidence="6" id="KW-0158">Chromosome</keyword>
<proteinExistence type="predicted"/>
<evidence type="ECO:0000256" key="17">
    <source>
        <dbReference type="SAM" id="MobiDB-lite"/>
    </source>
</evidence>
<comment type="catalytic activity">
    <reaction evidence="15">
        <text>L-lysyl(36)-[histone H3] + 3 S-adenosyl-L-methionine = N(6),N(6),N(6)-trimethyl-L-lysyl(36)-[histone H3] + 3 S-adenosyl-L-homocysteine + 3 H(+)</text>
        <dbReference type="Rhea" id="RHEA:60324"/>
        <dbReference type="Rhea" id="RHEA-COMP:9785"/>
        <dbReference type="Rhea" id="RHEA-COMP:15536"/>
        <dbReference type="ChEBI" id="CHEBI:15378"/>
        <dbReference type="ChEBI" id="CHEBI:29969"/>
        <dbReference type="ChEBI" id="CHEBI:57856"/>
        <dbReference type="ChEBI" id="CHEBI:59789"/>
        <dbReference type="ChEBI" id="CHEBI:61961"/>
        <dbReference type="EC" id="2.1.1.359"/>
    </reaction>
</comment>
<dbReference type="SMART" id="SM00570">
    <property type="entry name" value="AWS"/>
    <property type="match status" value="1"/>
</dbReference>
<dbReference type="InterPro" id="IPR001214">
    <property type="entry name" value="SET_dom"/>
</dbReference>
<dbReference type="Pfam" id="PF00856">
    <property type="entry name" value="SET"/>
    <property type="match status" value="1"/>
</dbReference>
<dbReference type="SUPFAM" id="SSF47676">
    <property type="entry name" value="Conserved domain common to transcription factors TFIIS, elongin A, CRSP70"/>
    <property type="match status" value="1"/>
</dbReference>
<dbReference type="InterPro" id="IPR001202">
    <property type="entry name" value="WW_dom"/>
</dbReference>
<dbReference type="Gene3D" id="2.170.270.10">
    <property type="entry name" value="SET domain"/>
    <property type="match status" value="1"/>
</dbReference>
<dbReference type="InterPro" id="IPR038190">
    <property type="entry name" value="SRI_sf"/>
</dbReference>
<comment type="function">
    <text evidence="1">Histone methyltransferase that trimethylates histone H3 'Lys-36' forming H3K36me3. Involved in transcription elongation as well as in transcription repression.</text>
</comment>
<keyword evidence="8" id="KW-0489">Methyltransferase</keyword>
<dbReference type="InterPro" id="IPR050777">
    <property type="entry name" value="SET2_Histone-Lys_MeTrsfase"/>
</dbReference>
<keyword evidence="10" id="KW-0949">S-adenosyl-L-methionine</keyword>
<evidence type="ECO:0000256" key="9">
    <source>
        <dbReference type="ARBA" id="ARBA00022679"/>
    </source>
</evidence>
<keyword evidence="11" id="KW-0805">Transcription regulation</keyword>
<evidence type="ECO:0000313" key="22">
    <source>
        <dbReference type="EMBL" id="CEP23992.1"/>
    </source>
</evidence>
<dbReference type="EMBL" id="CDQK01000005">
    <property type="protein sequence ID" value="CEP23992.1"/>
    <property type="molecule type" value="Genomic_DNA"/>
</dbReference>
<evidence type="ECO:0000256" key="2">
    <source>
        <dbReference type="ARBA" id="ARBA00004123"/>
    </source>
</evidence>
<evidence type="ECO:0000256" key="3">
    <source>
        <dbReference type="ARBA" id="ARBA00004286"/>
    </source>
</evidence>
<dbReference type="InterPro" id="IPR046341">
    <property type="entry name" value="SET_dom_sf"/>
</dbReference>
<dbReference type="CDD" id="cd00201">
    <property type="entry name" value="WW"/>
    <property type="match status" value="1"/>
</dbReference>